<organism evidence="3 4">
    <name type="scientific">Gloeothece verrucosa (strain PCC 7822)</name>
    <name type="common">Cyanothece sp. (strain PCC 7822)</name>
    <dbReference type="NCBI Taxonomy" id="497965"/>
    <lineage>
        <taxon>Bacteria</taxon>
        <taxon>Bacillati</taxon>
        <taxon>Cyanobacteriota</taxon>
        <taxon>Cyanophyceae</taxon>
        <taxon>Oscillatoriophycideae</taxon>
        <taxon>Chroococcales</taxon>
        <taxon>Aphanothecaceae</taxon>
        <taxon>Gloeothece</taxon>
        <taxon>Gloeothece verrucosa</taxon>
    </lineage>
</organism>
<dbReference type="PANTHER" id="PTHR46663">
    <property type="entry name" value="DIGUANYLATE CYCLASE DGCT-RELATED"/>
    <property type="match status" value="1"/>
</dbReference>
<dbReference type="Gene3D" id="3.30.70.270">
    <property type="match status" value="1"/>
</dbReference>
<dbReference type="FunFam" id="3.30.70.270:FF:000001">
    <property type="entry name" value="Diguanylate cyclase domain protein"/>
    <property type="match status" value="1"/>
</dbReference>
<dbReference type="Gene3D" id="3.30.450.20">
    <property type="entry name" value="PAS domain"/>
    <property type="match status" value="1"/>
</dbReference>
<evidence type="ECO:0000313" key="3">
    <source>
        <dbReference type="EMBL" id="ADN14470.1"/>
    </source>
</evidence>
<evidence type="ECO:0000259" key="1">
    <source>
        <dbReference type="PROSITE" id="PS50112"/>
    </source>
</evidence>
<accession>E0UHU0</accession>
<dbReference type="CDD" id="cd00130">
    <property type="entry name" value="PAS"/>
    <property type="match status" value="1"/>
</dbReference>
<name>E0UHU0_GLOV7</name>
<proteinExistence type="predicted"/>
<dbReference type="NCBIfam" id="TIGR00254">
    <property type="entry name" value="GGDEF"/>
    <property type="match status" value="1"/>
</dbReference>
<dbReference type="OrthoDB" id="9812358at2"/>
<dbReference type="Proteomes" id="UP000008206">
    <property type="component" value="Chromosome"/>
</dbReference>
<dbReference type="InterPro" id="IPR052163">
    <property type="entry name" value="DGC-Regulatory_Protein"/>
</dbReference>
<feature type="domain" description="GGDEF" evidence="2">
    <location>
        <begin position="168"/>
        <end position="300"/>
    </location>
</feature>
<dbReference type="CDD" id="cd01949">
    <property type="entry name" value="GGDEF"/>
    <property type="match status" value="1"/>
</dbReference>
<dbReference type="SMART" id="SM00091">
    <property type="entry name" value="PAS"/>
    <property type="match status" value="1"/>
</dbReference>
<dbReference type="AlphaFoldDB" id="E0UHU0"/>
<dbReference type="InterPro" id="IPR043128">
    <property type="entry name" value="Rev_trsase/Diguanyl_cyclase"/>
</dbReference>
<sequence>MSPDFYEKLVDNLHDGVYYVDLKKNITYWNQAAERITGYTREQVLGSKCSDNILRHIDEQGRELCIIGCPLVQTLRDGKIRELDVYLHHQEGYRVPVSVRIAPITDEQGVIVGAVELFLENSSKLALLKELESIKGELFFDPLTHLGNRKLIRIELEHKFEHLYSYSIPFGILFIDLDDFKQINDNYGHNIGDKILIMAAKTLSNILRNMDIVARWGGDEFLVIIPNIDSKHLKIIANRISSFIKESWLIINDKKVGITASIGGTMAKKEDTIESLIERADREMYKSKMLGRNRVSLSEDQI</sequence>
<protein>
    <submittedName>
        <fullName evidence="3">Diguanylate cyclase with PAS/PAC sensor</fullName>
    </submittedName>
</protein>
<dbReference type="SUPFAM" id="SSF55073">
    <property type="entry name" value="Nucleotide cyclase"/>
    <property type="match status" value="1"/>
</dbReference>
<dbReference type="Pfam" id="PF00990">
    <property type="entry name" value="GGDEF"/>
    <property type="match status" value="1"/>
</dbReference>
<dbReference type="InterPro" id="IPR000014">
    <property type="entry name" value="PAS"/>
</dbReference>
<evidence type="ECO:0000259" key="2">
    <source>
        <dbReference type="PROSITE" id="PS50887"/>
    </source>
</evidence>
<dbReference type="GO" id="GO:0006355">
    <property type="term" value="P:regulation of DNA-templated transcription"/>
    <property type="evidence" value="ECO:0007669"/>
    <property type="project" value="InterPro"/>
</dbReference>
<dbReference type="eggNOG" id="COG3706">
    <property type="taxonomic scope" value="Bacteria"/>
</dbReference>
<dbReference type="PROSITE" id="PS50887">
    <property type="entry name" value="GGDEF"/>
    <property type="match status" value="1"/>
</dbReference>
<dbReference type="RefSeq" id="WP_013322575.1">
    <property type="nucleotide sequence ID" value="NC_014501.1"/>
</dbReference>
<dbReference type="eggNOG" id="COG3829">
    <property type="taxonomic scope" value="Bacteria"/>
</dbReference>
<dbReference type="InterPro" id="IPR013767">
    <property type="entry name" value="PAS_fold"/>
</dbReference>
<dbReference type="Pfam" id="PF00989">
    <property type="entry name" value="PAS"/>
    <property type="match status" value="1"/>
</dbReference>
<dbReference type="NCBIfam" id="TIGR00229">
    <property type="entry name" value="sensory_box"/>
    <property type="match status" value="1"/>
</dbReference>
<dbReference type="KEGG" id="cyj:Cyan7822_2498"/>
<dbReference type="InterPro" id="IPR029787">
    <property type="entry name" value="Nucleotide_cyclase"/>
</dbReference>
<dbReference type="HOGENOM" id="CLU_000445_11_4_3"/>
<dbReference type="STRING" id="497965.Cyan7822_2498"/>
<reference evidence="4" key="1">
    <citation type="journal article" date="2011" name="MBio">
        <title>Novel metabolic attributes of the genus Cyanothece, comprising a group of unicellular nitrogen-fixing Cyanobacteria.</title>
        <authorList>
            <person name="Bandyopadhyay A."/>
            <person name="Elvitigala T."/>
            <person name="Welsh E."/>
            <person name="Stockel J."/>
            <person name="Liberton M."/>
            <person name="Min H."/>
            <person name="Sherman L.A."/>
            <person name="Pakrasi H.B."/>
        </authorList>
    </citation>
    <scope>NUCLEOTIDE SEQUENCE [LARGE SCALE GENOMIC DNA]</scope>
    <source>
        <strain evidence="4">PCC 7822</strain>
    </source>
</reference>
<keyword evidence="4" id="KW-1185">Reference proteome</keyword>
<dbReference type="SUPFAM" id="SSF55785">
    <property type="entry name" value="PYP-like sensor domain (PAS domain)"/>
    <property type="match status" value="1"/>
</dbReference>
<dbReference type="EMBL" id="CP002198">
    <property type="protein sequence ID" value="ADN14470.1"/>
    <property type="molecule type" value="Genomic_DNA"/>
</dbReference>
<dbReference type="PANTHER" id="PTHR46663:SF4">
    <property type="entry name" value="DIGUANYLATE CYCLASE DGCT-RELATED"/>
    <property type="match status" value="1"/>
</dbReference>
<feature type="domain" description="PAS" evidence="1">
    <location>
        <begin position="2"/>
        <end position="46"/>
    </location>
</feature>
<dbReference type="SMART" id="SM00267">
    <property type="entry name" value="GGDEF"/>
    <property type="match status" value="1"/>
</dbReference>
<evidence type="ECO:0000313" key="4">
    <source>
        <dbReference type="Proteomes" id="UP000008206"/>
    </source>
</evidence>
<gene>
    <name evidence="3" type="ordered locus">Cyan7822_2498</name>
</gene>
<dbReference type="InterPro" id="IPR035965">
    <property type="entry name" value="PAS-like_dom_sf"/>
</dbReference>
<dbReference type="PROSITE" id="PS50112">
    <property type="entry name" value="PAS"/>
    <property type="match status" value="1"/>
</dbReference>
<dbReference type="InterPro" id="IPR000160">
    <property type="entry name" value="GGDEF_dom"/>
</dbReference>